<comment type="caution">
    <text evidence="6">The sequence shown here is derived from an EMBL/GenBank/DDBJ whole genome shotgun (WGS) entry which is preliminary data.</text>
</comment>
<evidence type="ECO:0000256" key="1">
    <source>
        <dbReference type="ARBA" id="ARBA00004127"/>
    </source>
</evidence>
<keyword evidence="7" id="KW-1185">Reference proteome</keyword>
<comment type="subcellular location">
    <subcellularLocation>
        <location evidence="1">Endomembrane system</location>
        <topology evidence="1">Multi-pass membrane protein</topology>
    </subcellularLocation>
</comment>
<feature type="transmembrane region" description="Helical" evidence="5">
    <location>
        <begin position="153"/>
        <end position="175"/>
    </location>
</feature>
<dbReference type="PANTHER" id="PTHR43847">
    <property type="entry name" value="BLL3993 PROTEIN"/>
    <property type="match status" value="1"/>
</dbReference>
<gene>
    <name evidence="6" type="ORF">H9C73_15345</name>
</gene>
<organism evidence="6 7">
    <name type="scientific">Marinobacterium alkalitolerans</name>
    <dbReference type="NCBI Taxonomy" id="1542925"/>
    <lineage>
        <taxon>Bacteria</taxon>
        <taxon>Pseudomonadati</taxon>
        <taxon>Pseudomonadota</taxon>
        <taxon>Gammaproteobacteria</taxon>
        <taxon>Oceanospirillales</taxon>
        <taxon>Oceanospirillaceae</taxon>
        <taxon>Marinobacterium</taxon>
    </lineage>
</organism>
<keyword evidence="4 5" id="KW-0472">Membrane</keyword>
<evidence type="ECO:0000256" key="3">
    <source>
        <dbReference type="ARBA" id="ARBA00022989"/>
    </source>
</evidence>
<feature type="transmembrane region" description="Helical" evidence="5">
    <location>
        <begin position="12"/>
        <end position="32"/>
    </location>
</feature>
<keyword evidence="2 5" id="KW-0812">Transmembrane</keyword>
<name>A0ABS3ZER1_9GAMM</name>
<evidence type="ECO:0000256" key="4">
    <source>
        <dbReference type="ARBA" id="ARBA00023136"/>
    </source>
</evidence>
<sequence length="205" mass="23237">MDSLAEITAFNRVYLAAFFTFVAAFYTVRIIYMKKVLKRELVFPGAPFCSTWWNHMMFRFFRALIWMVCLLRAFFPSLDSGLGLIAPLQHPLVILTGDVLLTLGFAFTIGVHFVLGAGWRSGVDPAGPVQLKTTGIYGRSRHPMFMGVAVAQLGFFLALPSVFTLVCLGIGWVMLYRQALSEEQYLMQRFPDVYGRYAAQVPRWL</sequence>
<dbReference type="Gene3D" id="1.20.120.1630">
    <property type="match status" value="1"/>
</dbReference>
<reference evidence="6 7" key="1">
    <citation type="submission" date="2020-09" db="EMBL/GenBank/DDBJ databases">
        <authorList>
            <person name="Tanuku N.R.S."/>
        </authorList>
    </citation>
    <scope>NUCLEOTIDE SEQUENCE [LARGE SCALE GENOMIC DNA]</scope>
    <source>
        <strain evidence="6 7">AK62</strain>
    </source>
</reference>
<accession>A0ABS3ZER1</accession>
<dbReference type="EMBL" id="JACVEW010000035">
    <property type="protein sequence ID" value="MBP0050101.1"/>
    <property type="molecule type" value="Genomic_DNA"/>
</dbReference>
<evidence type="ECO:0000313" key="7">
    <source>
        <dbReference type="Proteomes" id="UP000810171"/>
    </source>
</evidence>
<keyword evidence="3 5" id="KW-1133">Transmembrane helix</keyword>
<dbReference type="Proteomes" id="UP000810171">
    <property type="component" value="Unassembled WGS sequence"/>
</dbReference>
<protein>
    <submittedName>
        <fullName evidence="6">Isoprenylcysteine carboxylmethyltransferase family protein</fullName>
    </submittedName>
</protein>
<dbReference type="Pfam" id="PF04191">
    <property type="entry name" value="PEMT"/>
    <property type="match status" value="1"/>
</dbReference>
<dbReference type="InterPro" id="IPR052527">
    <property type="entry name" value="Metal_cation-efflux_comp"/>
</dbReference>
<dbReference type="InterPro" id="IPR007318">
    <property type="entry name" value="Phopholipid_MeTrfase"/>
</dbReference>
<evidence type="ECO:0000256" key="2">
    <source>
        <dbReference type="ARBA" id="ARBA00022692"/>
    </source>
</evidence>
<feature type="transmembrane region" description="Helical" evidence="5">
    <location>
        <begin position="92"/>
        <end position="115"/>
    </location>
</feature>
<evidence type="ECO:0000313" key="6">
    <source>
        <dbReference type="EMBL" id="MBP0050101.1"/>
    </source>
</evidence>
<dbReference type="RefSeq" id="WP_209288786.1">
    <property type="nucleotide sequence ID" value="NZ_JACVEW010000035.1"/>
</dbReference>
<dbReference type="PANTHER" id="PTHR43847:SF1">
    <property type="entry name" value="BLL3993 PROTEIN"/>
    <property type="match status" value="1"/>
</dbReference>
<proteinExistence type="predicted"/>
<evidence type="ECO:0000256" key="5">
    <source>
        <dbReference type="SAM" id="Phobius"/>
    </source>
</evidence>